<evidence type="ECO:0000313" key="4">
    <source>
        <dbReference type="Proteomes" id="UP001457282"/>
    </source>
</evidence>
<feature type="signal peptide" evidence="2">
    <location>
        <begin position="1"/>
        <end position="28"/>
    </location>
</feature>
<organism evidence="3 4">
    <name type="scientific">Rubus argutus</name>
    <name type="common">Southern blackberry</name>
    <dbReference type="NCBI Taxonomy" id="59490"/>
    <lineage>
        <taxon>Eukaryota</taxon>
        <taxon>Viridiplantae</taxon>
        <taxon>Streptophyta</taxon>
        <taxon>Embryophyta</taxon>
        <taxon>Tracheophyta</taxon>
        <taxon>Spermatophyta</taxon>
        <taxon>Magnoliopsida</taxon>
        <taxon>eudicotyledons</taxon>
        <taxon>Gunneridae</taxon>
        <taxon>Pentapetalae</taxon>
        <taxon>rosids</taxon>
        <taxon>fabids</taxon>
        <taxon>Rosales</taxon>
        <taxon>Rosaceae</taxon>
        <taxon>Rosoideae</taxon>
        <taxon>Rosoideae incertae sedis</taxon>
        <taxon>Rubus</taxon>
    </lineage>
</organism>
<evidence type="ECO:0000256" key="1">
    <source>
        <dbReference type="SAM" id="Phobius"/>
    </source>
</evidence>
<dbReference type="PANTHER" id="PTHR33659">
    <property type="entry name" value="PROTEIN, PUTATIVE-RELATED-RELATED"/>
    <property type="match status" value="1"/>
</dbReference>
<gene>
    <name evidence="3" type="ORF">M0R45_036942</name>
</gene>
<name>A0AAW1W237_RUBAR</name>
<keyword evidence="1" id="KW-0812">Transmembrane</keyword>
<protein>
    <submittedName>
        <fullName evidence="3">Uncharacterized protein</fullName>
    </submittedName>
</protein>
<evidence type="ECO:0000313" key="3">
    <source>
        <dbReference type="EMBL" id="KAK9913117.1"/>
    </source>
</evidence>
<keyword evidence="2" id="KW-0732">Signal</keyword>
<feature type="chain" id="PRO_5043654488" evidence="2">
    <location>
        <begin position="29"/>
        <end position="73"/>
    </location>
</feature>
<proteinExistence type="predicted"/>
<evidence type="ECO:0000256" key="2">
    <source>
        <dbReference type="SAM" id="SignalP"/>
    </source>
</evidence>
<keyword evidence="4" id="KW-1185">Reference proteome</keyword>
<keyword evidence="1" id="KW-0472">Membrane</keyword>
<comment type="caution">
    <text evidence="3">The sequence shown here is derived from an EMBL/GenBank/DDBJ whole genome shotgun (WGS) entry which is preliminary data.</text>
</comment>
<accession>A0AAW1W237</accession>
<sequence>MAHLSAAVVKALVFAFAVVALFAASSTARDFDAAAPAPAPALDKGAAAHSVMASGAMIVCLPIFLSVLALFKH</sequence>
<reference evidence="3 4" key="1">
    <citation type="journal article" date="2023" name="G3 (Bethesda)">
        <title>A chromosome-length genome assembly and annotation of blackberry (Rubus argutus, cv. 'Hillquist').</title>
        <authorList>
            <person name="Bruna T."/>
            <person name="Aryal R."/>
            <person name="Dudchenko O."/>
            <person name="Sargent D.J."/>
            <person name="Mead D."/>
            <person name="Buti M."/>
            <person name="Cavallini A."/>
            <person name="Hytonen T."/>
            <person name="Andres J."/>
            <person name="Pham M."/>
            <person name="Weisz D."/>
            <person name="Mascagni F."/>
            <person name="Usai G."/>
            <person name="Natali L."/>
            <person name="Bassil N."/>
            <person name="Fernandez G.E."/>
            <person name="Lomsadze A."/>
            <person name="Armour M."/>
            <person name="Olukolu B."/>
            <person name="Poorten T."/>
            <person name="Britton C."/>
            <person name="Davik J."/>
            <person name="Ashrafi H."/>
            <person name="Aiden E.L."/>
            <person name="Borodovsky M."/>
            <person name="Worthington M."/>
        </authorList>
    </citation>
    <scope>NUCLEOTIDE SEQUENCE [LARGE SCALE GENOMIC DNA]</scope>
    <source>
        <strain evidence="3">PI 553951</strain>
    </source>
</reference>
<dbReference type="PANTHER" id="PTHR33659:SF1">
    <property type="entry name" value="PROTEIN, PUTATIVE-RELATED"/>
    <property type="match status" value="1"/>
</dbReference>
<dbReference type="Proteomes" id="UP001457282">
    <property type="component" value="Unassembled WGS sequence"/>
</dbReference>
<dbReference type="EMBL" id="JBEDUW010000007">
    <property type="protein sequence ID" value="KAK9913117.1"/>
    <property type="molecule type" value="Genomic_DNA"/>
</dbReference>
<keyword evidence="1" id="KW-1133">Transmembrane helix</keyword>
<feature type="transmembrane region" description="Helical" evidence="1">
    <location>
        <begin position="51"/>
        <end position="71"/>
    </location>
</feature>
<dbReference type="AlphaFoldDB" id="A0AAW1W237"/>